<dbReference type="SUPFAM" id="SSF52058">
    <property type="entry name" value="L domain-like"/>
    <property type="match status" value="1"/>
</dbReference>
<reference evidence="4 5" key="1">
    <citation type="submission" date="2016-08" db="EMBL/GenBank/DDBJ databases">
        <title>A Parts List for Fungal Cellulosomes Revealed by Comparative Genomics.</title>
        <authorList>
            <consortium name="DOE Joint Genome Institute"/>
            <person name="Haitjema C.H."/>
            <person name="Gilmore S.P."/>
            <person name="Henske J.K."/>
            <person name="Solomon K.V."/>
            <person name="De Groot R."/>
            <person name="Kuo A."/>
            <person name="Mondo S.J."/>
            <person name="Salamov A.A."/>
            <person name="Labutti K."/>
            <person name="Zhao Z."/>
            <person name="Chiniquy J."/>
            <person name="Barry K."/>
            <person name="Brewer H.M."/>
            <person name="Purvine S.O."/>
            <person name="Wright A.T."/>
            <person name="Boxma B."/>
            <person name="Van Alen T."/>
            <person name="Hackstein J.H."/>
            <person name="Baker S.E."/>
            <person name="Grigoriev I.V."/>
            <person name="O'Malley M.A."/>
        </authorList>
    </citation>
    <scope>NUCLEOTIDE SEQUENCE [LARGE SCALE GENOMIC DNA]</scope>
    <source>
        <strain evidence="4 5">G1</strain>
    </source>
</reference>
<dbReference type="Pfam" id="PF12799">
    <property type="entry name" value="LRR_4"/>
    <property type="match status" value="1"/>
</dbReference>
<dbReference type="PANTHER" id="PTHR48054">
    <property type="entry name" value="RECEPTOR KINASE-LIKE PROTEIN XA21"/>
    <property type="match status" value="1"/>
</dbReference>
<accession>A0A1Y2DMI8</accession>
<name>A0A1Y2DMI8_9FUNG</name>
<comment type="caution">
    <text evidence="4">The sequence shown here is derived from an EMBL/GenBank/DDBJ whole genome shotgun (WGS) entry which is preliminary data.</text>
</comment>
<dbReference type="InterPro" id="IPR052592">
    <property type="entry name" value="LRR-RLK"/>
</dbReference>
<dbReference type="AlphaFoldDB" id="A0A1Y2DMI8"/>
<evidence type="ECO:0000256" key="1">
    <source>
        <dbReference type="ARBA" id="ARBA00022614"/>
    </source>
</evidence>
<dbReference type="Pfam" id="PF00560">
    <property type="entry name" value="LRR_1"/>
    <property type="match status" value="1"/>
</dbReference>
<dbReference type="EMBL" id="MCOG01000062">
    <property type="protein sequence ID" value="ORY60364.1"/>
    <property type="molecule type" value="Genomic_DNA"/>
</dbReference>
<proteinExistence type="predicted"/>
<keyword evidence="2" id="KW-0677">Repeat</keyword>
<dbReference type="PANTHER" id="PTHR48054:SF82">
    <property type="entry name" value="LRR RECEPTOR-LIKE SERINE_THREONINE-PROTEIN KINASE FLS2"/>
    <property type="match status" value="1"/>
</dbReference>
<evidence type="ECO:0000313" key="5">
    <source>
        <dbReference type="Proteomes" id="UP000193920"/>
    </source>
</evidence>
<dbReference type="FunFam" id="3.80.10.10:FF:000383">
    <property type="entry name" value="Leucine-rich repeat receptor protein kinase EMS1"/>
    <property type="match status" value="1"/>
</dbReference>
<keyword evidence="1" id="KW-0433">Leucine-rich repeat</keyword>
<gene>
    <name evidence="4" type="ORF">LY90DRAFT_505885</name>
</gene>
<sequence length="128" mass="14212">MNIYYLFFILITAIQLTYEQVAKECEIVSSFYGNDLKLYSNNLDGSIPPELGELSELIELNLSGNKLSGSIPPELGNLTNLQELVLENNNLSGSVPTEFGKLENLQKIFLKGNDICNIPPELNNLSTM</sequence>
<dbReference type="InterPro" id="IPR032675">
    <property type="entry name" value="LRR_dom_sf"/>
</dbReference>
<keyword evidence="3" id="KW-0732">Signal</keyword>
<organism evidence="4 5">
    <name type="scientific">Neocallimastix californiae</name>
    <dbReference type="NCBI Taxonomy" id="1754190"/>
    <lineage>
        <taxon>Eukaryota</taxon>
        <taxon>Fungi</taxon>
        <taxon>Fungi incertae sedis</taxon>
        <taxon>Chytridiomycota</taxon>
        <taxon>Chytridiomycota incertae sedis</taxon>
        <taxon>Neocallimastigomycetes</taxon>
        <taxon>Neocallimastigales</taxon>
        <taxon>Neocallimastigaceae</taxon>
        <taxon>Neocallimastix</taxon>
    </lineage>
</organism>
<dbReference type="OrthoDB" id="676979at2759"/>
<protein>
    <submittedName>
        <fullName evidence="4">L domain-like protein</fullName>
    </submittedName>
</protein>
<evidence type="ECO:0000313" key="4">
    <source>
        <dbReference type="EMBL" id="ORY60364.1"/>
    </source>
</evidence>
<dbReference type="InterPro" id="IPR025875">
    <property type="entry name" value="Leu-rich_rpt_4"/>
</dbReference>
<feature type="chain" id="PRO_5012756543" evidence="3">
    <location>
        <begin position="20"/>
        <end position="128"/>
    </location>
</feature>
<dbReference type="Proteomes" id="UP000193920">
    <property type="component" value="Unassembled WGS sequence"/>
</dbReference>
<keyword evidence="5" id="KW-1185">Reference proteome</keyword>
<dbReference type="InterPro" id="IPR001611">
    <property type="entry name" value="Leu-rich_rpt"/>
</dbReference>
<dbReference type="SMART" id="SM00369">
    <property type="entry name" value="LRR_TYP"/>
    <property type="match status" value="3"/>
</dbReference>
<evidence type="ECO:0000256" key="3">
    <source>
        <dbReference type="SAM" id="SignalP"/>
    </source>
</evidence>
<feature type="signal peptide" evidence="3">
    <location>
        <begin position="1"/>
        <end position="19"/>
    </location>
</feature>
<evidence type="ECO:0000256" key="2">
    <source>
        <dbReference type="ARBA" id="ARBA00022737"/>
    </source>
</evidence>
<dbReference type="Gene3D" id="3.80.10.10">
    <property type="entry name" value="Ribonuclease Inhibitor"/>
    <property type="match status" value="1"/>
</dbReference>
<dbReference type="InterPro" id="IPR003591">
    <property type="entry name" value="Leu-rich_rpt_typical-subtyp"/>
</dbReference>
<dbReference type="STRING" id="1754190.A0A1Y2DMI8"/>